<dbReference type="Gene3D" id="3.40.50.1100">
    <property type="match status" value="3"/>
</dbReference>
<dbReference type="GO" id="GO:1901605">
    <property type="term" value="P:alpha-amino acid metabolic process"/>
    <property type="evidence" value="ECO:0007669"/>
    <property type="project" value="UniProtKB-ARBA"/>
</dbReference>
<dbReference type="GO" id="GO:0030170">
    <property type="term" value="F:pyridoxal phosphate binding"/>
    <property type="evidence" value="ECO:0007669"/>
    <property type="project" value="InterPro"/>
</dbReference>
<protein>
    <submittedName>
        <fullName evidence="4">Diaminopropionate ammonia-lyase</fullName>
    </submittedName>
</protein>
<dbReference type="InterPro" id="IPR019871">
    <property type="entry name" value="DiNH2propionate_NH3-lyase_sub"/>
</dbReference>
<dbReference type="HOGENOM" id="CLU_021802_8_0_9"/>
<accession>A0A0E2HLU9</accession>
<dbReference type="PANTHER" id="PTHR42937:SF1">
    <property type="entry name" value="DIAMINOPROPIONATE AMMONIA-LYASE"/>
    <property type="match status" value="1"/>
</dbReference>
<dbReference type="CDD" id="cd00640">
    <property type="entry name" value="Trp-synth-beta_II"/>
    <property type="match status" value="1"/>
</dbReference>
<name>A0A0E2HLU9_9FIRM</name>
<dbReference type="GO" id="GO:0008838">
    <property type="term" value="F:diaminopropionate ammonia-lyase activity"/>
    <property type="evidence" value="ECO:0007669"/>
    <property type="project" value="InterPro"/>
</dbReference>
<evidence type="ECO:0000256" key="1">
    <source>
        <dbReference type="ARBA" id="ARBA00001933"/>
    </source>
</evidence>
<evidence type="ECO:0000313" key="5">
    <source>
        <dbReference type="Proteomes" id="UP000013085"/>
    </source>
</evidence>
<dbReference type="InterPro" id="IPR001926">
    <property type="entry name" value="TrpB-like_PALP"/>
</dbReference>
<dbReference type="Pfam" id="PF00291">
    <property type="entry name" value="PALP"/>
    <property type="match status" value="1"/>
</dbReference>
<dbReference type="NCBIfam" id="TIGR01747">
    <property type="entry name" value="diampropi_NH3ly"/>
    <property type="match status" value="1"/>
</dbReference>
<dbReference type="RefSeq" id="WP_002593493.1">
    <property type="nucleotide sequence ID" value="NZ_KB850978.1"/>
</dbReference>
<proteinExistence type="predicted"/>
<evidence type="ECO:0000313" key="4">
    <source>
        <dbReference type="EMBL" id="ENZ12989.1"/>
    </source>
</evidence>
<dbReference type="NCBIfam" id="TIGR03528">
    <property type="entry name" value="2_3_DAP_am_ly"/>
    <property type="match status" value="1"/>
</dbReference>
<keyword evidence="4" id="KW-0456">Lyase</keyword>
<dbReference type="InterPro" id="IPR036052">
    <property type="entry name" value="TrpB-like_PALP_sf"/>
</dbReference>
<dbReference type="PATRIC" id="fig|999408.3.peg.3538"/>
<reference evidence="4 5" key="1">
    <citation type="submission" date="2013-01" db="EMBL/GenBank/DDBJ databases">
        <title>The Genome Sequence of Clostridium clostridioforme 90A8.</title>
        <authorList>
            <consortium name="The Broad Institute Genome Sequencing Platform"/>
            <person name="Earl A."/>
            <person name="Ward D."/>
            <person name="Feldgarden M."/>
            <person name="Gevers D."/>
            <person name="Courvalin P."/>
            <person name="Lambert T."/>
            <person name="Walker B."/>
            <person name="Young S.K."/>
            <person name="Zeng Q."/>
            <person name="Gargeya S."/>
            <person name="Fitzgerald M."/>
            <person name="Haas B."/>
            <person name="Abouelleil A."/>
            <person name="Alvarado L."/>
            <person name="Arachchi H.M."/>
            <person name="Berlin A.M."/>
            <person name="Chapman S.B."/>
            <person name="Dewar J."/>
            <person name="Goldberg J."/>
            <person name="Griggs A."/>
            <person name="Gujja S."/>
            <person name="Hansen M."/>
            <person name="Howarth C."/>
            <person name="Imamovic A."/>
            <person name="Larimer J."/>
            <person name="McCowan C."/>
            <person name="Murphy C."/>
            <person name="Neiman D."/>
            <person name="Pearson M."/>
            <person name="Priest M."/>
            <person name="Roberts A."/>
            <person name="Saif S."/>
            <person name="Shea T."/>
            <person name="Sisk P."/>
            <person name="Sykes S."/>
            <person name="Wortman J."/>
            <person name="Nusbaum C."/>
            <person name="Birren B."/>
        </authorList>
    </citation>
    <scope>NUCLEOTIDE SEQUENCE [LARGE SCALE GENOMIC DNA]</scope>
    <source>
        <strain evidence="4 5">90A8</strain>
    </source>
</reference>
<feature type="domain" description="Tryptophan synthase beta chain-like PALP" evidence="3">
    <location>
        <begin position="41"/>
        <end position="352"/>
    </location>
</feature>
<comment type="cofactor">
    <cofactor evidence="1">
        <name>pyridoxal 5'-phosphate</name>
        <dbReference type="ChEBI" id="CHEBI:597326"/>
    </cofactor>
</comment>
<evidence type="ECO:0000259" key="3">
    <source>
        <dbReference type="Pfam" id="PF00291"/>
    </source>
</evidence>
<sequence>MSCEIKWALNKMPKTEDKNLSIMSVVEVKKARTFHESIPQYQVTPLADLKNMAEYLGLAKACVKDESCRFGLNAFKVLGGSYAIARYIAKETKRDISQMPYSVLTSRELRDEFGQATFFSATDGNHGRGVAWAAGRLGQKCVIRMPVGSTENRRRHIEDEGAECTIEKVNYDDCVRMVAGEAKRAERGVVIQDTAWEGYEEIPSWIMQGYSTMADEAVEQFEERPTHVFVQAGVGSLAGGVVGYFANKYKKNPPVMVVVEAEPAACLYKGAEAADGEIRIVDGEMPTIMAGLCCGEPNITSWDILKNHVTAFLAVNDDVARRGMRMLAAPFKGDPQVISGESGAATFGALATIMKDEACRGLRLELGLDQDSKVLMFSTEGDTDPDRYKTIVWEGGLK</sequence>
<evidence type="ECO:0000256" key="2">
    <source>
        <dbReference type="ARBA" id="ARBA00022898"/>
    </source>
</evidence>
<comment type="caution">
    <text evidence="4">The sequence shown here is derived from an EMBL/GenBank/DDBJ whole genome shotgun (WGS) entry which is preliminary data.</text>
</comment>
<dbReference type="EMBL" id="AGYR01000036">
    <property type="protein sequence ID" value="ENZ12989.1"/>
    <property type="molecule type" value="Genomic_DNA"/>
</dbReference>
<dbReference type="AlphaFoldDB" id="A0A0E2HLU9"/>
<organism evidence="4 5">
    <name type="scientific">[Clostridium] clostridioforme 90A8</name>
    <dbReference type="NCBI Taxonomy" id="999408"/>
    <lineage>
        <taxon>Bacteria</taxon>
        <taxon>Bacillati</taxon>
        <taxon>Bacillota</taxon>
        <taxon>Clostridia</taxon>
        <taxon>Lachnospirales</taxon>
        <taxon>Lachnospiraceae</taxon>
        <taxon>Enterocloster</taxon>
    </lineage>
</organism>
<dbReference type="SUPFAM" id="SSF53686">
    <property type="entry name" value="Tryptophan synthase beta subunit-like PLP-dependent enzymes"/>
    <property type="match status" value="1"/>
</dbReference>
<gene>
    <name evidence="4" type="ORF">HMPREF1090_03270</name>
</gene>
<dbReference type="Proteomes" id="UP000013085">
    <property type="component" value="Unassembled WGS sequence"/>
</dbReference>
<dbReference type="NCBIfam" id="NF006058">
    <property type="entry name" value="PRK08206.1"/>
    <property type="match status" value="1"/>
</dbReference>
<dbReference type="InterPro" id="IPR010081">
    <property type="entry name" value="DiNH2opropionate_NH3_lyase"/>
</dbReference>
<dbReference type="PANTHER" id="PTHR42937">
    <property type="match status" value="1"/>
</dbReference>
<keyword evidence="2" id="KW-0663">Pyridoxal phosphate</keyword>